<accession>A0A0F8ZUY6</accession>
<sequence length="62" mass="6493">VGNLPALGACSIPDRLHRVTGIAGRNGGMMDGGMMFGMGLWGILVLVVLVLVIAALVKYLRK</sequence>
<gene>
    <name evidence="2" type="ORF">LCGC14_2729830</name>
</gene>
<dbReference type="AlphaFoldDB" id="A0A0F8ZUY6"/>
<protein>
    <submittedName>
        <fullName evidence="2">Uncharacterized protein</fullName>
    </submittedName>
</protein>
<keyword evidence="1" id="KW-0472">Membrane</keyword>
<organism evidence="2">
    <name type="scientific">marine sediment metagenome</name>
    <dbReference type="NCBI Taxonomy" id="412755"/>
    <lineage>
        <taxon>unclassified sequences</taxon>
        <taxon>metagenomes</taxon>
        <taxon>ecological metagenomes</taxon>
    </lineage>
</organism>
<evidence type="ECO:0000256" key="1">
    <source>
        <dbReference type="SAM" id="Phobius"/>
    </source>
</evidence>
<reference evidence="2" key="1">
    <citation type="journal article" date="2015" name="Nature">
        <title>Complex archaea that bridge the gap between prokaryotes and eukaryotes.</title>
        <authorList>
            <person name="Spang A."/>
            <person name="Saw J.H."/>
            <person name="Jorgensen S.L."/>
            <person name="Zaremba-Niedzwiedzka K."/>
            <person name="Martijn J."/>
            <person name="Lind A.E."/>
            <person name="van Eijk R."/>
            <person name="Schleper C."/>
            <person name="Guy L."/>
            <person name="Ettema T.J."/>
        </authorList>
    </citation>
    <scope>NUCLEOTIDE SEQUENCE</scope>
</reference>
<proteinExistence type="predicted"/>
<feature type="non-terminal residue" evidence="2">
    <location>
        <position position="1"/>
    </location>
</feature>
<dbReference type="EMBL" id="LAZR01049389">
    <property type="protein sequence ID" value="KKK89765.1"/>
    <property type="molecule type" value="Genomic_DNA"/>
</dbReference>
<name>A0A0F8ZUY6_9ZZZZ</name>
<feature type="transmembrane region" description="Helical" evidence="1">
    <location>
        <begin position="38"/>
        <end position="60"/>
    </location>
</feature>
<comment type="caution">
    <text evidence="2">The sequence shown here is derived from an EMBL/GenBank/DDBJ whole genome shotgun (WGS) entry which is preliminary data.</text>
</comment>
<keyword evidence="1" id="KW-1133">Transmembrane helix</keyword>
<keyword evidence="1" id="KW-0812">Transmembrane</keyword>
<evidence type="ECO:0000313" key="2">
    <source>
        <dbReference type="EMBL" id="KKK89765.1"/>
    </source>
</evidence>